<proteinExistence type="predicted"/>
<dbReference type="KEGG" id="tng:GSTEN00037387G001"/>
<evidence type="ECO:0000313" key="1">
    <source>
        <dbReference type="EMBL" id="CAG13735.1"/>
    </source>
</evidence>
<comment type="caution">
    <text evidence="1">The sequence shown here is derived from an EMBL/GenBank/DDBJ whole genome shotgun (WGS) entry which is preliminary data.</text>
</comment>
<dbReference type="EMBL" id="CAAE01017714">
    <property type="protein sequence ID" value="CAG13735.1"/>
    <property type="molecule type" value="Genomic_DNA"/>
</dbReference>
<feature type="non-terminal residue" evidence="1">
    <location>
        <position position="76"/>
    </location>
</feature>
<name>Q4RCZ7_TETNG</name>
<protein>
    <submittedName>
        <fullName evidence="1">(spotted green pufferfish) hypothetical protein</fullName>
    </submittedName>
</protein>
<dbReference type="AlphaFoldDB" id="Q4RCZ7"/>
<reference evidence="1" key="1">
    <citation type="journal article" date="2004" name="Nature">
        <title>Genome duplication in the teleost fish Tetraodon nigroviridis reveals the early vertebrate proto-karyotype.</title>
        <authorList>
            <person name="Jaillon O."/>
            <person name="Aury J.-M."/>
            <person name="Brunet F."/>
            <person name="Petit J.-L."/>
            <person name="Stange-Thomann N."/>
            <person name="Mauceli E."/>
            <person name="Bouneau L."/>
            <person name="Fischer C."/>
            <person name="Ozouf-Costaz C."/>
            <person name="Bernot A."/>
            <person name="Nicaud S."/>
            <person name="Jaffe D."/>
            <person name="Fisher S."/>
            <person name="Lutfalla G."/>
            <person name="Dossat C."/>
            <person name="Segurens B."/>
            <person name="Dasilva C."/>
            <person name="Salanoubat M."/>
            <person name="Levy M."/>
            <person name="Boudet N."/>
            <person name="Castellano S."/>
            <person name="Anthouard V."/>
            <person name="Jubin C."/>
            <person name="Castelli V."/>
            <person name="Katinka M."/>
            <person name="Vacherie B."/>
            <person name="Biemont C."/>
            <person name="Skalli Z."/>
            <person name="Cattolico L."/>
            <person name="Poulain J."/>
            <person name="De Berardinis V."/>
            <person name="Cruaud C."/>
            <person name="Duprat S."/>
            <person name="Brottier P."/>
            <person name="Coutanceau J.-P."/>
            <person name="Gouzy J."/>
            <person name="Parra G."/>
            <person name="Lardier G."/>
            <person name="Chapple C."/>
            <person name="McKernan K.J."/>
            <person name="McEwan P."/>
            <person name="Bosak S."/>
            <person name="Kellis M."/>
            <person name="Volff J.-N."/>
            <person name="Guigo R."/>
            <person name="Zody M.C."/>
            <person name="Mesirov J."/>
            <person name="Lindblad-Toh K."/>
            <person name="Birren B."/>
            <person name="Nusbaum C."/>
            <person name="Kahn D."/>
            <person name="Robinson-Rechavi M."/>
            <person name="Laudet V."/>
            <person name="Schachter V."/>
            <person name="Quetier F."/>
            <person name="Saurin W."/>
            <person name="Scarpelli C."/>
            <person name="Wincker P."/>
            <person name="Lander E.S."/>
            <person name="Weissenbach J."/>
            <person name="Roest Crollius H."/>
        </authorList>
    </citation>
    <scope>NUCLEOTIDE SEQUENCE [LARGE SCALE GENOMIC DNA]</scope>
</reference>
<accession>Q4RCZ7</accession>
<sequence length="76" mass="9156">APLDTAKKDENRMKNRYGNIIASSGWREWLRLHQCQLHRWLPPTKPLHRYTRSHARRLCMIFGGWFGKRTLLPLSW</sequence>
<gene>
    <name evidence="1" type="ORF">GSTENG00037387001</name>
</gene>
<reference evidence="1" key="2">
    <citation type="submission" date="2004-02" db="EMBL/GenBank/DDBJ databases">
        <authorList>
            <consortium name="Genoscope"/>
            <consortium name="Whitehead Institute Centre for Genome Research"/>
        </authorList>
    </citation>
    <scope>NUCLEOTIDE SEQUENCE</scope>
</reference>
<organism evidence="1">
    <name type="scientific">Tetraodon nigroviridis</name>
    <name type="common">Spotted green pufferfish</name>
    <name type="synonym">Chelonodon nigroviridis</name>
    <dbReference type="NCBI Taxonomy" id="99883"/>
    <lineage>
        <taxon>Eukaryota</taxon>
        <taxon>Metazoa</taxon>
        <taxon>Chordata</taxon>
        <taxon>Craniata</taxon>
        <taxon>Vertebrata</taxon>
        <taxon>Euteleostomi</taxon>
        <taxon>Actinopterygii</taxon>
        <taxon>Neopterygii</taxon>
        <taxon>Teleostei</taxon>
        <taxon>Neoteleostei</taxon>
        <taxon>Acanthomorphata</taxon>
        <taxon>Eupercaria</taxon>
        <taxon>Tetraodontiformes</taxon>
        <taxon>Tetradontoidea</taxon>
        <taxon>Tetraodontidae</taxon>
        <taxon>Tetraodon</taxon>
    </lineage>
</organism>